<keyword evidence="3 10" id="KW-0347">Helicase</keyword>
<comment type="catalytic activity">
    <reaction evidence="6">
        <text>Couples ATP hydrolysis with the unwinding of duplex DNA by translocating in the 3'-5' direction.</text>
        <dbReference type="EC" id="5.6.2.4"/>
    </reaction>
</comment>
<evidence type="ECO:0000256" key="4">
    <source>
        <dbReference type="ARBA" id="ARBA00022840"/>
    </source>
</evidence>
<dbReference type="Pfam" id="PF13361">
    <property type="entry name" value="UvrD_C"/>
    <property type="match status" value="1"/>
</dbReference>
<comment type="caution">
    <text evidence="12">The sequence shown here is derived from an EMBL/GenBank/DDBJ whole genome shotgun (WGS) entry which is preliminary data.</text>
</comment>
<gene>
    <name evidence="12" type="ORF">QVO10_04140</name>
</gene>
<evidence type="ECO:0000256" key="9">
    <source>
        <dbReference type="ARBA" id="ARBA00048988"/>
    </source>
</evidence>
<feature type="binding site" evidence="10">
    <location>
        <begin position="25"/>
        <end position="32"/>
    </location>
    <ligand>
        <name>ATP</name>
        <dbReference type="ChEBI" id="CHEBI:30616"/>
    </ligand>
</feature>
<organism evidence="12 13">
    <name type="scientific">Bacteroides gallinaceum</name>
    <dbReference type="NCBI Taxonomy" id="1462571"/>
    <lineage>
        <taxon>Bacteria</taxon>
        <taxon>Pseudomonadati</taxon>
        <taxon>Bacteroidota</taxon>
        <taxon>Bacteroidia</taxon>
        <taxon>Bacteroidales</taxon>
        <taxon>Bacteroidaceae</taxon>
        <taxon>Bacteroides</taxon>
    </lineage>
</organism>
<comment type="catalytic activity">
    <reaction evidence="9">
        <text>ATP + H2O = ADP + phosphate + H(+)</text>
        <dbReference type="Rhea" id="RHEA:13065"/>
        <dbReference type="ChEBI" id="CHEBI:15377"/>
        <dbReference type="ChEBI" id="CHEBI:15378"/>
        <dbReference type="ChEBI" id="CHEBI:30616"/>
        <dbReference type="ChEBI" id="CHEBI:43474"/>
        <dbReference type="ChEBI" id="CHEBI:456216"/>
        <dbReference type="EC" id="5.6.2.4"/>
    </reaction>
</comment>
<dbReference type="Proteomes" id="UP001167871">
    <property type="component" value="Unassembled WGS sequence"/>
</dbReference>
<evidence type="ECO:0000313" key="13">
    <source>
        <dbReference type="Proteomes" id="UP001167871"/>
    </source>
</evidence>
<dbReference type="EC" id="5.6.2.4" evidence="7"/>
<feature type="domain" description="UvrD-like helicase ATP-binding" evidence="11">
    <location>
        <begin position="4"/>
        <end position="278"/>
    </location>
</feature>
<reference evidence="12" key="2">
    <citation type="submission" date="2024-05" db="EMBL/GenBank/DDBJ databases">
        <title>Identification and characterization of horizontal gene transfer across gut microbiota members of farm animals based on homology search.</title>
        <authorList>
            <person name="Schwarzerova J."/>
            <person name="Nykrynova M."/>
            <person name="Jureckova K."/>
            <person name="Cejkova D."/>
            <person name="Rychlik I."/>
        </authorList>
    </citation>
    <scope>NUCLEOTIDE SEQUENCE</scope>
    <source>
        <strain evidence="12">84_SSukc20</strain>
    </source>
</reference>
<evidence type="ECO:0000259" key="11">
    <source>
        <dbReference type="PROSITE" id="PS51198"/>
    </source>
</evidence>
<evidence type="ECO:0000256" key="2">
    <source>
        <dbReference type="ARBA" id="ARBA00022801"/>
    </source>
</evidence>
<evidence type="ECO:0000256" key="6">
    <source>
        <dbReference type="ARBA" id="ARBA00034617"/>
    </source>
</evidence>
<accession>A0ABT7X3C4</accession>
<evidence type="ECO:0000256" key="1">
    <source>
        <dbReference type="ARBA" id="ARBA00022741"/>
    </source>
</evidence>
<dbReference type="InterPro" id="IPR027417">
    <property type="entry name" value="P-loop_NTPase"/>
</dbReference>
<keyword evidence="2 10" id="KW-0378">Hydrolase</keyword>
<protein>
    <recommendedName>
        <fullName evidence="7">DNA 3'-5' helicase</fullName>
        <ecNumber evidence="7">5.6.2.4</ecNumber>
    </recommendedName>
    <alternativeName>
        <fullName evidence="8">DNA 3'-5' helicase II</fullName>
    </alternativeName>
</protein>
<evidence type="ECO:0000313" key="12">
    <source>
        <dbReference type="EMBL" id="MDN0048582.1"/>
    </source>
</evidence>
<dbReference type="Pfam" id="PF00580">
    <property type="entry name" value="UvrD-helicase"/>
    <property type="match status" value="1"/>
</dbReference>
<evidence type="ECO:0000256" key="5">
    <source>
        <dbReference type="ARBA" id="ARBA00023235"/>
    </source>
</evidence>
<dbReference type="SUPFAM" id="SSF52540">
    <property type="entry name" value="P-loop containing nucleoside triphosphate hydrolases"/>
    <property type="match status" value="1"/>
</dbReference>
<sequence length="610" mass="70400">MNKSVDNILEECITKGSRKSFFLFAGAGSGKTHSLVVLLNKIRDKWGQKFKIENRHVAVITYTNAATDEIISRLNYSPLFHVSTIHSFVWNVIQSYQSDIKKYYLRFKEEEKAELEEKINKARKKDGKTYLNNVGKFDKVIKSIAKIETVHKFIYNPNGNNFEYNALSHAEVIKIGAKMIVENKLLQKIIAQQYPFLLIDESQDTKKELVQAFFELERNFGGENFTLGFIGDQKQRIYTDGEERITTIIPKEWETPVKPMNYRCDKRIIKLSNKISESIEQNATQNPRENAEEGFVHLYLIRNNDEMNKFEKEANVVLSMKELTGDDKWSMEGNNVKILTLEHMMAARRLGFEDFFGIMRHVDKYSQTLLQGKVDDMDIFSKLSFPLIDSLKKGDNLNALNLLKSYSPLLMNLPSDKAYETLSKCQEILDGLQKMDLGRVTIKEFLKNIVVTNLFNVPQLLIDALSVSLESLEEQNDEVLYAWCSVMNLPVIQIVKFNNYINGNSMFGTHQGVKGLEFDRVLVIIDEKESNMPLFNYNKLFGVEPLSTTDINNRKEGKETTIERTMRLFYVACTRARHSLAIAVYTDNPEIIKQTVTRNDWFDSDEISIM</sequence>
<evidence type="ECO:0000256" key="3">
    <source>
        <dbReference type="ARBA" id="ARBA00022806"/>
    </source>
</evidence>
<evidence type="ECO:0000256" key="8">
    <source>
        <dbReference type="ARBA" id="ARBA00034923"/>
    </source>
</evidence>
<dbReference type="InterPro" id="IPR000212">
    <property type="entry name" value="DNA_helicase_UvrD/REP"/>
</dbReference>
<keyword evidence="4 10" id="KW-0067">ATP-binding</keyword>
<dbReference type="InterPro" id="IPR014016">
    <property type="entry name" value="UvrD-like_ATP-bd"/>
</dbReference>
<proteinExistence type="predicted"/>
<dbReference type="PANTHER" id="PTHR11070">
    <property type="entry name" value="UVRD / RECB / PCRA DNA HELICASE FAMILY MEMBER"/>
    <property type="match status" value="1"/>
</dbReference>
<name>A0ABT7X3C4_9BACE</name>
<dbReference type="RefSeq" id="WP_008151767.1">
    <property type="nucleotide sequence ID" value="NZ_JAUEII010000006.1"/>
</dbReference>
<keyword evidence="1 10" id="KW-0547">Nucleotide-binding</keyword>
<dbReference type="InterPro" id="IPR014017">
    <property type="entry name" value="DNA_helicase_UvrD-like_C"/>
</dbReference>
<dbReference type="PANTHER" id="PTHR11070:SF2">
    <property type="entry name" value="ATP-DEPENDENT DNA HELICASE SRS2"/>
    <property type="match status" value="1"/>
</dbReference>
<keyword evidence="13" id="KW-1185">Reference proteome</keyword>
<dbReference type="EMBL" id="JAUEII010000006">
    <property type="protein sequence ID" value="MDN0048582.1"/>
    <property type="molecule type" value="Genomic_DNA"/>
</dbReference>
<dbReference type="Gene3D" id="3.40.50.300">
    <property type="entry name" value="P-loop containing nucleotide triphosphate hydrolases"/>
    <property type="match status" value="3"/>
</dbReference>
<dbReference type="GeneID" id="93406903"/>
<evidence type="ECO:0000256" key="7">
    <source>
        <dbReference type="ARBA" id="ARBA00034808"/>
    </source>
</evidence>
<keyword evidence="5" id="KW-0413">Isomerase</keyword>
<reference evidence="12" key="1">
    <citation type="submission" date="2023-06" db="EMBL/GenBank/DDBJ databases">
        <authorList>
            <person name="Zeman M."/>
            <person name="Kubasova T."/>
            <person name="Jahodarova E."/>
            <person name="Nykrynova M."/>
            <person name="Rychlik I."/>
        </authorList>
    </citation>
    <scope>NUCLEOTIDE SEQUENCE</scope>
    <source>
        <strain evidence="12">84_SSukc20</strain>
    </source>
</reference>
<evidence type="ECO:0000256" key="10">
    <source>
        <dbReference type="PROSITE-ProRule" id="PRU00560"/>
    </source>
</evidence>
<dbReference type="PROSITE" id="PS51198">
    <property type="entry name" value="UVRD_HELICASE_ATP_BIND"/>
    <property type="match status" value="1"/>
</dbReference>